<feature type="compositionally biased region" description="Basic residues" evidence="1">
    <location>
        <begin position="251"/>
        <end position="264"/>
    </location>
</feature>
<keyword evidence="3" id="KW-1185">Reference proteome</keyword>
<dbReference type="Proteomes" id="UP001233172">
    <property type="component" value="Unassembled WGS sequence"/>
</dbReference>
<feature type="region of interest" description="Disordered" evidence="1">
    <location>
        <begin position="243"/>
        <end position="280"/>
    </location>
</feature>
<evidence type="ECO:0000313" key="2">
    <source>
        <dbReference type="EMBL" id="KAK0050423.1"/>
    </source>
</evidence>
<name>A0AAD8BAK7_BIOPF</name>
<feature type="compositionally biased region" description="Polar residues" evidence="1">
    <location>
        <begin position="265"/>
        <end position="280"/>
    </location>
</feature>
<reference evidence="2" key="1">
    <citation type="journal article" date="2023" name="PLoS Negl. Trop. Dis.">
        <title>A genome sequence for Biomphalaria pfeifferi, the major vector snail for the human-infecting parasite Schistosoma mansoni.</title>
        <authorList>
            <person name="Bu L."/>
            <person name="Lu L."/>
            <person name="Laidemitt M.R."/>
            <person name="Zhang S.M."/>
            <person name="Mutuku M."/>
            <person name="Mkoji G."/>
            <person name="Steinauer M."/>
            <person name="Loker E.S."/>
        </authorList>
    </citation>
    <scope>NUCLEOTIDE SEQUENCE</scope>
    <source>
        <strain evidence="2">KasaAsao</strain>
    </source>
</reference>
<dbReference type="AlphaFoldDB" id="A0AAD8BAK7"/>
<comment type="caution">
    <text evidence="2">The sequence shown here is derived from an EMBL/GenBank/DDBJ whole genome shotgun (WGS) entry which is preliminary data.</text>
</comment>
<gene>
    <name evidence="2" type="ORF">Bpfe_020116</name>
</gene>
<organism evidence="2 3">
    <name type="scientific">Biomphalaria pfeifferi</name>
    <name type="common">Bloodfluke planorb</name>
    <name type="synonym">Freshwater snail</name>
    <dbReference type="NCBI Taxonomy" id="112525"/>
    <lineage>
        <taxon>Eukaryota</taxon>
        <taxon>Metazoa</taxon>
        <taxon>Spiralia</taxon>
        <taxon>Lophotrochozoa</taxon>
        <taxon>Mollusca</taxon>
        <taxon>Gastropoda</taxon>
        <taxon>Heterobranchia</taxon>
        <taxon>Euthyneura</taxon>
        <taxon>Panpulmonata</taxon>
        <taxon>Hygrophila</taxon>
        <taxon>Lymnaeoidea</taxon>
        <taxon>Planorbidae</taxon>
        <taxon>Biomphalaria</taxon>
    </lineage>
</organism>
<evidence type="ECO:0000256" key="1">
    <source>
        <dbReference type="SAM" id="MobiDB-lite"/>
    </source>
</evidence>
<proteinExistence type="predicted"/>
<dbReference type="EMBL" id="JASAOG010000114">
    <property type="protein sequence ID" value="KAK0050423.1"/>
    <property type="molecule type" value="Genomic_DNA"/>
</dbReference>
<sequence>MESSIPARKNVEIKVIRDNDVVDEICISQDLIKSLVLNPVCGRSNYRHSPIIQAASLRIKAEKGKKTNSPPKVNYSLSPSSPLIKNEAHSPCDVNKTHTPTLVDKILTLKKNNTFKNSLSTKIKTCSPISSDSNHCQSEVNTRVNKCRSDTASVQLQNHELSSTGSTSDLRKVLVQKQSVVRLQDSFQEPVSSQLKVAQKETQHIDKCGDGHPSTCFKRKSSAIAHSENQTTKRLKLIKSEKINLGDKRTKNSRRKNVGRKKSVSHATSTETVNSKPSVSSGNIDLETACVSSTCSDTQAVGYNYKSPSGHEDSLSHRNHGTRKCPQTFLIPLNNEDLRALAMGQKSDICYSPKSVSKTSFTESFNQLDQEQNYAKVCKKNILVISPPTEYIHITKSGLLLCASVVKKCILELLQKNKKKIYLCIDMGKKRTSELLRKEHYQVRLEGNALKFFPVKISFMKSRRNAGIPKTVSQASSNVGNDKNDICTSTESKEISLSLKHTSKNIGNENITTEKVCLSQAQGSVGNDDSLNLTESKEMMSLSLSHASSSFGNDKNDISTSTESKENMSLVVETTKKMKSCGTPKVSFPGKTLSDEQEMGGTSSSLTELISHDDISTSTKSKEITSLEMTKKVKTWCTPKDSSPCKTVSDEQELRETSSLTESILHEQVTVAEKHVSFETVLHKEVKSEQSSCSVISVTPEQTAVEAENAGIPSRAHSPIKTISTQKEQTDEELNPCSLNFVPLEQRENIHPSVSFANTEEYAECGSIISQKDNALERTNDPSSEKWHLKRIMSESVINFTEHTSMISPECLGKLSGTLEADSDSNITSTNVFDMPLIQWTSQDVCKWFAFHDLGIFLKDFSELNGPCLAELMYCLTSNSDVLYSYLKDMGYKLTEALKLASKLRTLSSQKQDKKSL</sequence>
<accession>A0AAD8BAK7</accession>
<feature type="region of interest" description="Disordered" evidence="1">
    <location>
        <begin position="546"/>
        <end position="565"/>
    </location>
</feature>
<evidence type="ECO:0000313" key="3">
    <source>
        <dbReference type="Proteomes" id="UP001233172"/>
    </source>
</evidence>
<reference evidence="2" key="2">
    <citation type="submission" date="2023-04" db="EMBL/GenBank/DDBJ databases">
        <authorList>
            <person name="Bu L."/>
            <person name="Lu L."/>
            <person name="Laidemitt M.R."/>
            <person name="Zhang S.M."/>
            <person name="Mutuku M."/>
            <person name="Mkoji G."/>
            <person name="Steinauer M."/>
            <person name="Loker E.S."/>
        </authorList>
    </citation>
    <scope>NUCLEOTIDE SEQUENCE</scope>
    <source>
        <strain evidence="2">KasaAsao</strain>
        <tissue evidence="2">Whole Snail</tissue>
    </source>
</reference>
<feature type="region of interest" description="Disordered" evidence="1">
    <location>
        <begin position="581"/>
        <end position="600"/>
    </location>
</feature>
<protein>
    <submittedName>
        <fullName evidence="2">Uncharacterized protein</fullName>
    </submittedName>
</protein>